<dbReference type="InParanoid" id="K3ZY53"/>
<reference evidence="1" key="2">
    <citation type="submission" date="2018-08" db="UniProtKB">
        <authorList>
            <consortium name="EnsemblPlants"/>
        </authorList>
    </citation>
    <scope>IDENTIFICATION</scope>
    <source>
        <strain evidence="1">Yugu1</strain>
    </source>
</reference>
<dbReference type="EnsemblPlants" id="KQL24351">
    <property type="protein sequence ID" value="KQL24351"/>
    <property type="gene ID" value="SETIT_031535mg"/>
</dbReference>
<dbReference type="Proteomes" id="UP000004995">
    <property type="component" value="Unassembled WGS sequence"/>
</dbReference>
<dbReference type="EMBL" id="AGNK02001055">
    <property type="status" value="NOT_ANNOTATED_CDS"/>
    <property type="molecule type" value="Genomic_DNA"/>
</dbReference>
<keyword evidence="2" id="KW-1185">Reference proteome</keyword>
<protein>
    <submittedName>
        <fullName evidence="1">Uncharacterized protein</fullName>
    </submittedName>
</protein>
<accession>K3ZY53</accession>
<organism evidence="1 2">
    <name type="scientific">Setaria italica</name>
    <name type="common">Foxtail millet</name>
    <name type="synonym">Panicum italicum</name>
    <dbReference type="NCBI Taxonomy" id="4555"/>
    <lineage>
        <taxon>Eukaryota</taxon>
        <taxon>Viridiplantae</taxon>
        <taxon>Streptophyta</taxon>
        <taxon>Embryophyta</taxon>
        <taxon>Tracheophyta</taxon>
        <taxon>Spermatophyta</taxon>
        <taxon>Magnoliopsida</taxon>
        <taxon>Liliopsida</taxon>
        <taxon>Poales</taxon>
        <taxon>Poaceae</taxon>
        <taxon>PACMAD clade</taxon>
        <taxon>Panicoideae</taxon>
        <taxon>Panicodae</taxon>
        <taxon>Paniceae</taxon>
        <taxon>Cenchrinae</taxon>
        <taxon>Setaria</taxon>
    </lineage>
</organism>
<proteinExistence type="predicted"/>
<reference evidence="2" key="1">
    <citation type="journal article" date="2012" name="Nat. Biotechnol.">
        <title>Reference genome sequence of the model plant Setaria.</title>
        <authorList>
            <person name="Bennetzen J.L."/>
            <person name="Schmutz J."/>
            <person name="Wang H."/>
            <person name="Percifield R."/>
            <person name="Hawkins J."/>
            <person name="Pontaroli A.C."/>
            <person name="Estep M."/>
            <person name="Feng L."/>
            <person name="Vaughn J.N."/>
            <person name="Grimwood J."/>
            <person name="Jenkins J."/>
            <person name="Barry K."/>
            <person name="Lindquist E."/>
            <person name="Hellsten U."/>
            <person name="Deshpande S."/>
            <person name="Wang X."/>
            <person name="Wu X."/>
            <person name="Mitros T."/>
            <person name="Triplett J."/>
            <person name="Yang X."/>
            <person name="Ye C.Y."/>
            <person name="Mauro-Herrera M."/>
            <person name="Wang L."/>
            <person name="Li P."/>
            <person name="Sharma M."/>
            <person name="Sharma R."/>
            <person name="Ronald P.C."/>
            <person name="Panaud O."/>
            <person name="Kellogg E.A."/>
            <person name="Brutnell T.P."/>
            <person name="Doust A.N."/>
            <person name="Tuskan G.A."/>
            <person name="Rokhsar D."/>
            <person name="Devos K.M."/>
        </authorList>
    </citation>
    <scope>NUCLEOTIDE SEQUENCE [LARGE SCALE GENOMIC DNA]</scope>
    <source>
        <strain evidence="2">cv. Yugu1</strain>
    </source>
</reference>
<evidence type="ECO:0000313" key="2">
    <source>
        <dbReference type="Proteomes" id="UP000004995"/>
    </source>
</evidence>
<dbReference type="Gramene" id="KQL24351">
    <property type="protein sequence ID" value="KQL24351"/>
    <property type="gene ID" value="SETIT_031535mg"/>
</dbReference>
<sequence>MPDVTTNTEVLGNLKVLAVQSRCLVKCAATAADRCWKPCRRLLCQARQDYWETGPLNFFPCLPHLVFGTFKFLHLMSNFYSNSDMLLIFRRPGHGKRRPSIPIIPISTTVINPKFQIHHC</sequence>
<evidence type="ECO:0000313" key="1">
    <source>
        <dbReference type="EnsemblPlants" id="KQL24351"/>
    </source>
</evidence>
<dbReference type="HOGENOM" id="CLU_2053742_0_0_1"/>
<name>K3ZY53_SETIT</name>
<dbReference type="AlphaFoldDB" id="K3ZY53"/>